<dbReference type="SUPFAM" id="SSF52402">
    <property type="entry name" value="Adenine nucleotide alpha hydrolases-like"/>
    <property type="match status" value="2"/>
</dbReference>
<feature type="transmembrane region" description="Helical" evidence="8">
    <location>
        <begin position="350"/>
        <end position="373"/>
    </location>
</feature>
<dbReference type="Gene3D" id="3.40.50.620">
    <property type="entry name" value="HUPs"/>
    <property type="match status" value="2"/>
</dbReference>
<name>A0ABD5S712_9EURY</name>
<dbReference type="Pfam" id="PF13520">
    <property type="entry name" value="AA_permease_2"/>
    <property type="match status" value="1"/>
</dbReference>
<keyword evidence="4 8" id="KW-1133">Transmembrane helix</keyword>
<dbReference type="InterPro" id="IPR014729">
    <property type="entry name" value="Rossmann-like_a/b/a_fold"/>
</dbReference>
<feature type="transmembrane region" description="Helical" evidence="8">
    <location>
        <begin position="413"/>
        <end position="432"/>
    </location>
</feature>
<evidence type="ECO:0000256" key="1">
    <source>
        <dbReference type="ARBA" id="ARBA00004651"/>
    </source>
</evidence>
<comment type="subcellular location">
    <subcellularLocation>
        <location evidence="1">Cell membrane</location>
        <topology evidence="1">Multi-pass membrane protein</topology>
    </subcellularLocation>
</comment>
<feature type="transmembrane region" description="Helical" evidence="8">
    <location>
        <begin position="12"/>
        <end position="37"/>
    </location>
</feature>
<feature type="transmembrane region" description="Helical" evidence="8">
    <location>
        <begin position="49"/>
        <end position="79"/>
    </location>
</feature>
<evidence type="ECO:0000256" key="3">
    <source>
        <dbReference type="ARBA" id="ARBA00022692"/>
    </source>
</evidence>
<feature type="transmembrane region" description="Helical" evidence="8">
    <location>
        <begin position="188"/>
        <end position="210"/>
    </location>
</feature>
<evidence type="ECO:0000259" key="9">
    <source>
        <dbReference type="Pfam" id="PF00582"/>
    </source>
</evidence>
<feature type="transmembrane region" description="Helical" evidence="8">
    <location>
        <begin position="222"/>
        <end position="244"/>
    </location>
</feature>
<dbReference type="Pfam" id="PF00582">
    <property type="entry name" value="Usp"/>
    <property type="match status" value="1"/>
</dbReference>
<feature type="transmembrane region" description="Helical" evidence="8">
    <location>
        <begin position="264"/>
        <end position="286"/>
    </location>
</feature>
<dbReference type="InterPro" id="IPR002293">
    <property type="entry name" value="AA/rel_permease1"/>
</dbReference>
<evidence type="ECO:0000256" key="4">
    <source>
        <dbReference type="ARBA" id="ARBA00022989"/>
    </source>
</evidence>
<dbReference type="InterPro" id="IPR006016">
    <property type="entry name" value="UspA"/>
</dbReference>
<dbReference type="InterPro" id="IPR050367">
    <property type="entry name" value="APC_superfamily"/>
</dbReference>
<dbReference type="RefSeq" id="WP_379778864.1">
    <property type="nucleotide sequence ID" value="NZ_JBHSWW010000015.1"/>
</dbReference>
<dbReference type="PANTHER" id="PTHR42770">
    <property type="entry name" value="AMINO ACID TRANSPORTER-RELATED"/>
    <property type="match status" value="1"/>
</dbReference>
<keyword evidence="11" id="KW-1185">Reference proteome</keyword>
<evidence type="ECO:0000256" key="5">
    <source>
        <dbReference type="ARBA" id="ARBA00023136"/>
    </source>
</evidence>
<proteinExistence type="predicted"/>
<evidence type="ECO:0000256" key="8">
    <source>
        <dbReference type="SAM" id="Phobius"/>
    </source>
</evidence>
<feature type="region of interest" description="Disordered" evidence="7">
    <location>
        <begin position="753"/>
        <end position="772"/>
    </location>
</feature>
<keyword evidence="2" id="KW-1003">Cell membrane</keyword>
<dbReference type="AlphaFoldDB" id="A0ABD5S712"/>
<comment type="caution">
    <text evidence="10">The sequence shown here is derived from an EMBL/GenBank/DDBJ whole genome shotgun (WGS) entry which is preliminary data.</text>
</comment>
<dbReference type="Gene3D" id="1.20.1740.10">
    <property type="entry name" value="Amino acid/polyamine transporter I"/>
    <property type="match status" value="1"/>
</dbReference>
<evidence type="ECO:0000256" key="7">
    <source>
        <dbReference type="SAM" id="MobiDB-lite"/>
    </source>
</evidence>
<keyword evidence="5 8" id="KW-0472">Membrane</keyword>
<evidence type="ECO:0000313" key="11">
    <source>
        <dbReference type="Proteomes" id="UP001596442"/>
    </source>
</evidence>
<feature type="transmembrane region" description="Helical" evidence="8">
    <location>
        <begin position="91"/>
        <end position="116"/>
    </location>
</feature>
<protein>
    <submittedName>
        <fullName evidence="10">Amino acid permease</fullName>
    </submittedName>
</protein>
<organism evidence="10 11">
    <name type="scientific">Halorubrum tibetense</name>
    <dbReference type="NCBI Taxonomy" id="175631"/>
    <lineage>
        <taxon>Archaea</taxon>
        <taxon>Methanobacteriati</taxon>
        <taxon>Methanobacteriota</taxon>
        <taxon>Stenosarchaea group</taxon>
        <taxon>Halobacteria</taxon>
        <taxon>Halobacteriales</taxon>
        <taxon>Haloferacaceae</taxon>
        <taxon>Halorubrum</taxon>
    </lineage>
</organism>
<feature type="transmembrane region" description="Helical" evidence="8">
    <location>
        <begin position="156"/>
        <end position="176"/>
    </location>
</feature>
<keyword evidence="6" id="KW-0175">Coiled coil</keyword>
<feature type="transmembrane region" description="Helical" evidence="8">
    <location>
        <begin position="122"/>
        <end position="144"/>
    </location>
</feature>
<dbReference type="Proteomes" id="UP001596442">
    <property type="component" value="Unassembled WGS sequence"/>
</dbReference>
<evidence type="ECO:0000256" key="6">
    <source>
        <dbReference type="SAM" id="Coils"/>
    </source>
</evidence>
<dbReference type="PANTHER" id="PTHR42770:SF11">
    <property type="entry name" value="INNER MEMBRANE TRANSPORT PROTEIN YBAT"/>
    <property type="match status" value="1"/>
</dbReference>
<feature type="transmembrane region" description="Helical" evidence="8">
    <location>
        <begin position="326"/>
        <end position="344"/>
    </location>
</feature>
<accession>A0ABD5S712</accession>
<gene>
    <name evidence="10" type="ORF">ACFQEU_02305</name>
</gene>
<keyword evidence="3 8" id="KW-0812">Transmembrane</keyword>
<feature type="compositionally biased region" description="Acidic residues" evidence="7">
    <location>
        <begin position="760"/>
        <end position="772"/>
    </location>
</feature>
<evidence type="ECO:0000313" key="10">
    <source>
        <dbReference type="EMBL" id="MFC6752308.1"/>
    </source>
</evidence>
<feature type="domain" description="UspA" evidence="9">
    <location>
        <begin position="462"/>
        <end position="600"/>
    </location>
</feature>
<dbReference type="GO" id="GO:0005886">
    <property type="term" value="C:plasma membrane"/>
    <property type="evidence" value="ECO:0007669"/>
    <property type="project" value="UniProtKB-SubCell"/>
</dbReference>
<dbReference type="EMBL" id="JBHSWW010000015">
    <property type="protein sequence ID" value="MFC6752308.1"/>
    <property type="molecule type" value="Genomic_DNA"/>
</dbReference>
<reference evidence="10 11" key="1">
    <citation type="journal article" date="2019" name="Int. J. Syst. Evol. Microbiol.">
        <title>The Global Catalogue of Microorganisms (GCM) 10K type strain sequencing project: providing services to taxonomists for standard genome sequencing and annotation.</title>
        <authorList>
            <consortium name="The Broad Institute Genomics Platform"/>
            <consortium name="The Broad Institute Genome Sequencing Center for Infectious Disease"/>
            <person name="Wu L."/>
            <person name="Ma J."/>
        </authorList>
    </citation>
    <scope>NUCLEOTIDE SEQUENCE [LARGE SCALE GENOMIC DNA]</scope>
    <source>
        <strain evidence="10 11">CGMCC 1.3239</strain>
    </source>
</reference>
<feature type="coiled-coil region" evidence="6">
    <location>
        <begin position="506"/>
        <end position="533"/>
    </location>
</feature>
<feature type="transmembrane region" description="Helical" evidence="8">
    <location>
        <begin position="385"/>
        <end position="407"/>
    </location>
</feature>
<evidence type="ECO:0000256" key="2">
    <source>
        <dbReference type="ARBA" id="ARBA00022475"/>
    </source>
</evidence>
<sequence>MTAEEGELARNLGFLEAMTLGGGTMIGAGIFILPGIAAEGAGPASSLSFAIAGVVALLAALSISELATGMPVAGGSYVYVNRALGDLFGSIVGWGMWTGLMFASAFYMIGFGQYIVEPLPFLSGRVLIVGLGLVGLLFLVGVNYKGTEESGAFQNWMIGIETVIILIYLAFGIFFINPSNLEPFAPTGPSGIIATTGIVFVTFLGFEIIATVAEEIKDPGRLIPLTMVLSVVSVSILYVIVMIVSTGVINWQELGGSLVPVSDVAAISMGPIGVIAIVSAAAIAAISSSNSSILSAARVVFAMGRDGVMSNKLNVTHRKFRTPHRAVMVTGAITAALISLGLRIEEIVALLAEVASFSFLVSYTLVHVAVVVVRRAEPENYDPEFEMPSLLYPAVPILGVILSFVVISQMAPIVQYIGIGIIALSVLWYFGYVRGRVDDDTLVGDAIVGNGDEREGTEETYRVVVPIANPETQGTLLRLAAASARSHSEVEQPEIIALNVIKVPSQTALEQNLQFEEERVERQRELFESAREAAGELGVNLRTRAIVGRSIGQIVLGVLEEEDANQVLLGWHGTKRKRDYVFGSTVDPIIRDAPCEVTVVNLKRERIGHPVALAGPGPHAPVAARRAFEFAQIQGQIPTLVNFQPSVDDRETDEETPDPYEEGQIAIDAVAEQAGLAPDDYDSRVLVGGDLESTIISNIGSDEFVCVGVSEQQAISKILRGSLADRIVQDATGNVALIRSGIKTHRTVREGIVERLSQGPEEESQSDDDASI</sequence>